<feature type="domain" description="SIS" evidence="2">
    <location>
        <begin position="109"/>
        <end position="254"/>
    </location>
</feature>
<evidence type="ECO:0000313" key="4">
    <source>
        <dbReference type="Proteomes" id="UP000574390"/>
    </source>
</evidence>
<dbReference type="CDD" id="cd05009">
    <property type="entry name" value="SIS_GlmS_GlmD_2"/>
    <property type="match status" value="1"/>
</dbReference>
<dbReference type="CDD" id="cd05008">
    <property type="entry name" value="SIS_GlmS_GlmD_1"/>
    <property type="match status" value="1"/>
</dbReference>
<dbReference type="FunFam" id="3.40.50.10490:FF:000002">
    <property type="entry name" value="Glutamine--fructose-6-phosphate aminotransferase [isomerizing]"/>
    <property type="match status" value="1"/>
</dbReference>
<accession>A0A7J6TC67</accession>
<proteinExistence type="predicted"/>
<feature type="non-terminal residue" evidence="3">
    <location>
        <position position="449"/>
    </location>
</feature>
<dbReference type="GO" id="GO:0006047">
    <property type="term" value="P:UDP-N-acetylglucosamine metabolic process"/>
    <property type="evidence" value="ECO:0007669"/>
    <property type="project" value="TreeGrafter"/>
</dbReference>
<evidence type="ECO:0000256" key="1">
    <source>
        <dbReference type="ARBA" id="ARBA00022737"/>
    </source>
</evidence>
<evidence type="ECO:0000259" key="2">
    <source>
        <dbReference type="PROSITE" id="PS51464"/>
    </source>
</evidence>
<dbReference type="InterPro" id="IPR035490">
    <property type="entry name" value="GlmS/FrlB_SIS"/>
</dbReference>
<dbReference type="GO" id="GO:0046349">
    <property type="term" value="P:amino sugar biosynthetic process"/>
    <property type="evidence" value="ECO:0007669"/>
    <property type="project" value="UniProtKB-ARBA"/>
</dbReference>
<dbReference type="InterPro" id="IPR046348">
    <property type="entry name" value="SIS_dom_sf"/>
</dbReference>
<dbReference type="Gene3D" id="3.40.50.10490">
    <property type="entry name" value="Glucose-6-phosphate isomerase like protein, domain 1"/>
    <property type="match status" value="2"/>
</dbReference>
<dbReference type="SUPFAM" id="SSF53697">
    <property type="entry name" value="SIS domain"/>
    <property type="match status" value="1"/>
</dbReference>
<dbReference type="GO" id="GO:0097367">
    <property type="term" value="F:carbohydrate derivative binding"/>
    <property type="evidence" value="ECO:0007669"/>
    <property type="project" value="InterPro"/>
</dbReference>
<protein>
    <recommendedName>
        <fullName evidence="2">SIS domain-containing protein</fullName>
    </recommendedName>
</protein>
<dbReference type="InterPro" id="IPR035466">
    <property type="entry name" value="GlmS/AgaS_SIS"/>
</dbReference>
<dbReference type="Proteomes" id="UP000574390">
    <property type="component" value="Unassembled WGS sequence"/>
</dbReference>
<organism evidence="3 4">
    <name type="scientific">Perkinsus olseni</name>
    <name type="common">Perkinsus atlanticus</name>
    <dbReference type="NCBI Taxonomy" id="32597"/>
    <lineage>
        <taxon>Eukaryota</taxon>
        <taxon>Sar</taxon>
        <taxon>Alveolata</taxon>
        <taxon>Perkinsozoa</taxon>
        <taxon>Perkinsea</taxon>
        <taxon>Perkinsida</taxon>
        <taxon>Perkinsidae</taxon>
        <taxon>Perkinsus</taxon>
    </lineage>
</organism>
<name>A0A7J6TC67_PEROL</name>
<sequence length="449" mass="49569">SGETADTLEAVRIAKEYGALSIGIVNTVGSTIARDTDAGIYLHAGPEIGVASTKAFTSQVMVLTLLALRLALARGTIDTEYFDTLCDQLSHYPETIQRVLKLNSQVKNLSRYFRLASNFLFLGRGIHYPVALEGALKLKEISYIHAEGYPAAEMKHGPIALIDRMMPVVCIAPKSDPTYDKVKANIEEVKARNGDLLIITEEGNHDLDKFAGDKDFVIRVPTVDIVLQPIVTTIPLQMLSYHVADLRGCSIDQPRNLAKSVTVDLSLSVVSFWHVGVTLVKIAISVVFVNVVVANTPGAAWNWHELVGHDYIADLAVVVFHHPSGLMFGFLGNPFARENELSEQRSRVGGVPYWMVDAQEIMRMFDAERESSRRQEGLFNVRQCQRLGRNQAEPGTDVKPRQDLGIPSFAADECRDDIEGRTALYERLCSISQEDSSELSRLSSLLANA</sequence>
<dbReference type="GO" id="GO:0004360">
    <property type="term" value="F:glutamine-fructose-6-phosphate transaminase (isomerizing) activity"/>
    <property type="evidence" value="ECO:0007669"/>
    <property type="project" value="TreeGrafter"/>
</dbReference>
<dbReference type="GO" id="GO:0006487">
    <property type="term" value="P:protein N-linked glycosylation"/>
    <property type="evidence" value="ECO:0007669"/>
    <property type="project" value="TreeGrafter"/>
</dbReference>
<dbReference type="InterPro" id="IPR001347">
    <property type="entry name" value="SIS_dom"/>
</dbReference>
<comment type="caution">
    <text evidence="3">The sequence shown here is derived from an EMBL/GenBank/DDBJ whole genome shotgun (WGS) entry which is preliminary data.</text>
</comment>
<reference evidence="3 4" key="1">
    <citation type="submission" date="2020-04" db="EMBL/GenBank/DDBJ databases">
        <title>Perkinsus olseni comparative genomics.</title>
        <authorList>
            <person name="Bogema D.R."/>
        </authorList>
    </citation>
    <scope>NUCLEOTIDE SEQUENCE [LARGE SCALE GENOMIC DNA]</scope>
    <source>
        <strain evidence="3">ATCC PRA-205</strain>
    </source>
</reference>
<dbReference type="PROSITE" id="PS51464">
    <property type="entry name" value="SIS"/>
    <property type="match status" value="2"/>
</dbReference>
<dbReference type="GO" id="GO:0006002">
    <property type="term" value="P:fructose 6-phosphate metabolic process"/>
    <property type="evidence" value="ECO:0007669"/>
    <property type="project" value="TreeGrafter"/>
</dbReference>
<keyword evidence="1" id="KW-0677">Repeat</keyword>
<dbReference type="PANTHER" id="PTHR10937">
    <property type="entry name" value="GLUCOSAMINE--FRUCTOSE-6-PHOSPHATE AMINOTRANSFERASE, ISOMERIZING"/>
    <property type="match status" value="1"/>
</dbReference>
<evidence type="ECO:0000313" key="3">
    <source>
        <dbReference type="EMBL" id="KAF4742457.1"/>
    </source>
</evidence>
<feature type="domain" description="SIS" evidence="2">
    <location>
        <begin position="1"/>
        <end position="76"/>
    </location>
</feature>
<dbReference type="AlphaFoldDB" id="A0A7J6TC67"/>
<dbReference type="EMBL" id="JABANM010008528">
    <property type="protein sequence ID" value="KAF4742457.1"/>
    <property type="molecule type" value="Genomic_DNA"/>
</dbReference>
<dbReference type="Pfam" id="PF01380">
    <property type="entry name" value="SIS"/>
    <property type="match status" value="2"/>
</dbReference>
<gene>
    <name evidence="3" type="ORF">FOZ62_005770</name>
</gene>
<dbReference type="PANTHER" id="PTHR10937:SF0">
    <property type="entry name" value="GLUTAMINE--FRUCTOSE-6-PHOSPHATE TRANSAMINASE (ISOMERIZING)"/>
    <property type="match status" value="1"/>
</dbReference>